<evidence type="ECO:0000256" key="1">
    <source>
        <dbReference type="ARBA" id="ARBA00004123"/>
    </source>
</evidence>
<evidence type="ECO:0000256" key="7">
    <source>
        <dbReference type="ARBA" id="ARBA00023242"/>
    </source>
</evidence>
<dbReference type="PANTHER" id="PTHR45776">
    <property type="entry name" value="MIP04163P"/>
    <property type="match status" value="1"/>
</dbReference>
<dbReference type="KEGG" id="bbel:109477406"/>
<dbReference type="GO" id="GO:0000978">
    <property type="term" value="F:RNA polymerase II cis-regulatory region sequence-specific DNA binding"/>
    <property type="evidence" value="ECO:0007669"/>
    <property type="project" value="TreeGrafter"/>
</dbReference>
<evidence type="ECO:0000313" key="10">
    <source>
        <dbReference type="Proteomes" id="UP000515135"/>
    </source>
</evidence>
<keyword evidence="10" id="KW-1185">Reference proteome</keyword>
<feature type="compositionally biased region" description="Polar residues" evidence="8">
    <location>
        <begin position="511"/>
        <end position="525"/>
    </location>
</feature>
<protein>
    <submittedName>
        <fullName evidence="11">Microphthalmia-associated transcription factor-like isoform X1</fullName>
    </submittedName>
</protein>
<dbReference type="GO" id="GO:0046983">
    <property type="term" value="F:protein dimerization activity"/>
    <property type="evidence" value="ECO:0007669"/>
    <property type="project" value="InterPro"/>
</dbReference>
<feature type="region of interest" description="Disordered" evidence="8">
    <location>
        <begin position="499"/>
        <end position="536"/>
    </location>
</feature>
<gene>
    <name evidence="11" type="primary">LOC109477406</name>
</gene>
<feature type="compositionally biased region" description="Low complexity" evidence="8">
    <location>
        <begin position="197"/>
        <end position="207"/>
    </location>
</feature>
<evidence type="ECO:0000256" key="4">
    <source>
        <dbReference type="ARBA" id="ARBA00023125"/>
    </source>
</evidence>
<proteinExistence type="inferred from homology"/>
<evidence type="ECO:0000313" key="11">
    <source>
        <dbReference type="RefSeq" id="XP_019634217.1"/>
    </source>
</evidence>
<dbReference type="CDD" id="cd18926">
    <property type="entry name" value="bHLHzip_MITF"/>
    <property type="match status" value="1"/>
</dbReference>
<keyword evidence="6" id="KW-0804">Transcription</keyword>
<dbReference type="PROSITE" id="PS50888">
    <property type="entry name" value="BHLH"/>
    <property type="match status" value="1"/>
</dbReference>
<dbReference type="FunFam" id="4.10.280.10:FF:000003">
    <property type="entry name" value="microphthalmia-associated transcription factor isoform X1"/>
    <property type="match status" value="1"/>
</dbReference>
<keyword evidence="7" id="KW-0539">Nucleus</keyword>
<accession>A0A6P4ZTE2</accession>
<dbReference type="SMART" id="SM00353">
    <property type="entry name" value="HLH"/>
    <property type="match status" value="1"/>
</dbReference>
<dbReference type="InterPro" id="IPR031867">
    <property type="entry name" value="MiT/TFE_N"/>
</dbReference>
<sequence length="536" mass="59114">MILHTKRGRPNQDTVMVRLPLGVQVKEEPKEKLACCGGGDDPVSGSKTGTTLAANSLLADLLDGKKVDLFQHNTEKPTFKTATMSSRTALKMQLMREQMQEQERRDRIVQVQQSSAVKINASQASAINVPHSLPTTTEVPAQILKVETKLAHPTRYHIQQNQRRQVQEYLQSSTNTARSAPTGGGMTIQAASPTITVTQTTTASVPSPTKPPGDFPPDSPMSLLSGSGATGSEMDDVIDDIISLESSFDDSFNFLDTPIPQISSTMPLTSSLLDGFGTVGSLTPMVTANTSASCPADLTNIKKEPVQMSESELKALAKDRQKKDNHNMNEWGYSEMVGWIGGVPEQAMALAKDRQKKDNHNIIERRRRFNINDRIKELGTLLPKTADPDMRWNKGTILKASVDYIRRLKKEHERMRHMEERQKQMEQMNRKMLLRIQELEMHCRAHSIPTTPLTNDTSTSQITEQFMRHEGLLLAEGGGAVSPSEAPAPAITITLEDMMDEGPAGDPMLSATVSPDGSRRSSINSMEDHPDLLQLQ</sequence>
<evidence type="ECO:0000256" key="3">
    <source>
        <dbReference type="ARBA" id="ARBA00023015"/>
    </source>
</evidence>
<dbReference type="OrthoDB" id="6242697at2759"/>
<keyword evidence="4" id="KW-0238">DNA-binding</keyword>
<dbReference type="SUPFAM" id="SSF47459">
    <property type="entry name" value="HLH, helix-loop-helix DNA-binding domain"/>
    <property type="match status" value="1"/>
</dbReference>
<dbReference type="Proteomes" id="UP000515135">
    <property type="component" value="Unplaced"/>
</dbReference>
<evidence type="ECO:0000256" key="5">
    <source>
        <dbReference type="ARBA" id="ARBA00023159"/>
    </source>
</evidence>
<dbReference type="AlphaFoldDB" id="A0A6P4ZTE2"/>
<dbReference type="GO" id="GO:0000981">
    <property type="term" value="F:DNA-binding transcription factor activity, RNA polymerase II-specific"/>
    <property type="evidence" value="ECO:0007669"/>
    <property type="project" value="TreeGrafter"/>
</dbReference>
<dbReference type="PANTHER" id="PTHR45776:SF2">
    <property type="entry name" value="MIP04163P"/>
    <property type="match status" value="1"/>
</dbReference>
<organism evidence="10 11">
    <name type="scientific">Branchiostoma belcheri</name>
    <name type="common">Amphioxus</name>
    <dbReference type="NCBI Taxonomy" id="7741"/>
    <lineage>
        <taxon>Eukaryota</taxon>
        <taxon>Metazoa</taxon>
        <taxon>Chordata</taxon>
        <taxon>Cephalochordata</taxon>
        <taxon>Leptocardii</taxon>
        <taxon>Amphioxiformes</taxon>
        <taxon>Branchiostomatidae</taxon>
        <taxon>Branchiostoma</taxon>
    </lineage>
</organism>
<reference evidence="11" key="1">
    <citation type="submission" date="2025-08" db="UniProtKB">
        <authorList>
            <consortium name="RefSeq"/>
        </authorList>
    </citation>
    <scope>IDENTIFICATION</scope>
    <source>
        <tissue evidence="11">Gonad</tissue>
    </source>
</reference>
<feature type="compositionally biased region" description="Pro residues" evidence="8">
    <location>
        <begin position="208"/>
        <end position="219"/>
    </location>
</feature>
<dbReference type="Pfam" id="PF15951">
    <property type="entry name" value="MITF_TFEB_C_3_N"/>
    <property type="match status" value="1"/>
</dbReference>
<evidence type="ECO:0000256" key="2">
    <source>
        <dbReference type="ARBA" id="ARBA00008289"/>
    </source>
</evidence>
<comment type="similarity">
    <text evidence="2">Belongs to the MiT/TFE family.</text>
</comment>
<dbReference type="Gene3D" id="4.10.280.10">
    <property type="entry name" value="Helix-loop-helix DNA-binding domain"/>
    <property type="match status" value="1"/>
</dbReference>
<dbReference type="InterPro" id="IPR036638">
    <property type="entry name" value="HLH_DNA-bd_sf"/>
</dbReference>
<feature type="region of interest" description="Disordered" evidence="8">
    <location>
        <begin position="197"/>
        <end position="234"/>
    </location>
</feature>
<evidence type="ECO:0000256" key="6">
    <source>
        <dbReference type="ARBA" id="ARBA00023163"/>
    </source>
</evidence>
<dbReference type="Pfam" id="PF00010">
    <property type="entry name" value="HLH"/>
    <property type="match status" value="1"/>
</dbReference>
<keyword evidence="3" id="KW-0805">Transcription regulation</keyword>
<feature type="compositionally biased region" description="Basic and acidic residues" evidence="8">
    <location>
        <begin position="526"/>
        <end position="536"/>
    </location>
</feature>
<dbReference type="InterPro" id="IPR011598">
    <property type="entry name" value="bHLH_dom"/>
</dbReference>
<name>A0A6P4ZTE2_BRABE</name>
<dbReference type="RefSeq" id="XP_019634217.1">
    <property type="nucleotide sequence ID" value="XM_019778658.1"/>
</dbReference>
<feature type="domain" description="BHLH" evidence="9">
    <location>
        <begin position="355"/>
        <end position="408"/>
    </location>
</feature>
<evidence type="ECO:0000259" key="9">
    <source>
        <dbReference type="PROSITE" id="PS50888"/>
    </source>
</evidence>
<keyword evidence="5" id="KW-0010">Activator</keyword>
<dbReference type="GO" id="GO:0005634">
    <property type="term" value="C:nucleus"/>
    <property type="evidence" value="ECO:0007669"/>
    <property type="project" value="UniProtKB-SubCell"/>
</dbReference>
<dbReference type="GeneID" id="109477406"/>
<evidence type="ECO:0000256" key="8">
    <source>
        <dbReference type="SAM" id="MobiDB-lite"/>
    </source>
</evidence>
<comment type="subcellular location">
    <subcellularLocation>
        <location evidence="1">Nucleus</location>
    </subcellularLocation>
</comment>